<evidence type="ECO:0000313" key="3">
    <source>
        <dbReference type="Proteomes" id="UP001155241"/>
    </source>
</evidence>
<dbReference type="Proteomes" id="UP001155241">
    <property type="component" value="Unassembled WGS sequence"/>
</dbReference>
<reference evidence="2" key="1">
    <citation type="submission" date="2022-06" db="EMBL/GenBank/DDBJ databases">
        <title>Aeoliella straminimaris, a novel planctomycete from sediments.</title>
        <authorList>
            <person name="Vitorino I.R."/>
            <person name="Lage O.M."/>
        </authorList>
    </citation>
    <scope>NUCLEOTIDE SEQUENCE</scope>
    <source>
        <strain evidence="2">ICT_H6.2</strain>
    </source>
</reference>
<dbReference type="EMBL" id="JAMXLR010000043">
    <property type="protein sequence ID" value="MCO6044897.1"/>
    <property type="molecule type" value="Genomic_DNA"/>
</dbReference>
<dbReference type="InterPro" id="IPR011335">
    <property type="entry name" value="Restrct_endonuc-II-like"/>
</dbReference>
<keyword evidence="2" id="KW-0378">Hydrolase</keyword>
<protein>
    <submittedName>
        <fullName evidence="2">Uma2 family endonuclease</fullName>
    </submittedName>
</protein>
<dbReference type="PANTHER" id="PTHR35400">
    <property type="entry name" value="SLR1083 PROTEIN"/>
    <property type="match status" value="1"/>
</dbReference>
<accession>A0A9X2F9I7</accession>
<evidence type="ECO:0000259" key="1">
    <source>
        <dbReference type="Pfam" id="PF05685"/>
    </source>
</evidence>
<keyword evidence="3" id="KW-1185">Reference proteome</keyword>
<dbReference type="RefSeq" id="WP_252853009.1">
    <property type="nucleotide sequence ID" value="NZ_JAMXLR010000043.1"/>
</dbReference>
<dbReference type="SUPFAM" id="SSF52980">
    <property type="entry name" value="Restriction endonuclease-like"/>
    <property type="match status" value="1"/>
</dbReference>
<dbReference type="PANTHER" id="PTHR35400:SF1">
    <property type="entry name" value="SLR1083 PROTEIN"/>
    <property type="match status" value="1"/>
</dbReference>
<dbReference type="Gene3D" id="3.90.1570.10">
    <property type="entry name" value="tt1808, chain A"/>
    <property type="match status" value="1"/>
</dbReference>
<dbReference type="GO" id="GO:0004519">
    <property type="term" value="F:endonuclease activity"/>
    <property type="evidence" value="ECO:0007669"/>
    <property type="project" value="UniProtKB-KW"/>
</dbReference>
<name>A0A9X2F9I7_9BACT</name>
<evidence type="ECO:0000313" key="2">
    <source>
        <dbReference type="EMBL" id="MCO6044897.1"/>
    </source>
</evidence>
<keyword evidence="2" id="KW-0540">Nuclease</keyword>
<comment type="caution">
    <text evidence="2">The sequence shown here is derived from an EMBL/GenBank/DDBJ whole genome shotgun (WGS) entry which is preliminary data.</text>
</comment>
<dbReference type="InterPro" id="IPR012296">
    <property type="entry name" value="Nuclease_put_TT1808"/>
</dbReference>
<proteinExistence type="predicted"/>
<organism evidence="2 3">
    <name type="scientific">Aeoliella straminimaris</name>
    <dbReference type="NCBI Taxonomy" id="2954799"/>
    <lineage>
        <taxon>Bacteria</taxon>
        <taxon>Pseudomonadati</taxon>
        <taxon>Planctomycetota</taxon>
        <taxon>Planctomycetia</taxon>
        <taxon>Pirellulales</taxon>
        <taxon>Lacipirellulaceae</taxon>
        <taxon>Aeoliella</taxon>
    </lineage>
</organism>
<sequence>MPTHRSNATAAPKRAAHAQAGVADYWIVNLADGQVEIYRQPKELEYTEKRVLRGKESVTPLALPTVSVTADELLAKSIS</sequence>
<keyword evidence="2" id="KW-0255">Endonuclease</keyword>
<dbReference type="InterPro" id="IPR008538">
    <property type="entry name" value="Uma2"/>
</dbReference>
<dbReference type="AlphaFoldDB" id="A0A9X2F9I7"/>
<gene>
    <name evidence="2" type="ORF">NG895_13385</name>
</gene>
<dbReference type="Pfam" id="PF05685">
    <property type="entry name" value="Uma2"/>
    <property type="match status" value="1"/>
</dbReference>
<feature type="domain" description="Putative restriction endonuclease" evidence="1">
    <location>
        <begin position="13"/>
        <end position="69"/>
    </location>
</feature>